<dbReference type="InterPro" id="IPR007621">
    <property type="entry name" value="TPM_dom"/>
</dbReference>
<dbReference type="Pfam" id="PF04536">
    <property type="entry name" value="TPM_phosphatase"/>
    <property type="match status" value="1"/>
</dbReference>
<reference evidence="3 4" key="1">
    <citation type="journal article" date="2008" name="Int. J. Syst. Evol. Microbiol.">
        <title>Luteimonas marina sp. nov., isolated from seawater.</title>
        <authorList>
            <person name="Baik K.S."/>
            <person name="Park S.C."/>
            <person name="Kim M.S."/>
            <person name="Kim E.M."/>
            <person name="Park C."/>
            <person name="Chun J."/>
            <person name="Seong C.N."/>
        </authorList>
    </citation>
    <scope>NUCLEOTIDE SEQUENCE [LARGE SCALE GENOMIC DNA]</scope>
    <source>
        <strain evidence="3 4">FR1330</strain>
    </source>
</reference>
<dbReference type="Proteomes" id="UP000319980">
    <property type="component" value="Unassembled WGS sequence"/>
</dbReference>
<dbReference type="Gene3D" id="3.10.310.50">
    <property type="match status" value="1"/>
</dbReference>
<dbReference type="PANTHER" id="PTHR30373">
    <property type="entry name" value="UPF0603 PROTEIN YGCG"/>
    <property type="match status" value="1"/>
</dbReference>
<proteinExistence type="predicted"/>
<gene>
    <name evidence="3" type="ORF">FQY83_07780</name>
</gene>
<dbReference type="EMBL" id="VOHK01000003">
    <property type="protein sequence ID" value="TWT21517.1"/>
    <property type="molecule type" value="Genomic_DNA"/>
</dbReference>
<dbReference type="OrthoDB" id="5683663at2"/>
<feature type="domain" description="TPM" evidence="2">
    <location>
        <begin position="17"/>
        <end position="135"/>
    </location>
</feature>
<accession>A0A5C5U6S5</accession>
<feature type="region of interest" description="Disordered" evidence="1">
    <location>
        <begin position="141"/>
        <end position="160"/>
    </location>
</feature>
<evidence type="ECO:0000313" key="3">
    <source>
        <dbReference type="EMBL" id="TWT21517.1"/>
    </source>
</evidence>
<protein>
    <recommendedName>
        <fullName evidence="2">TPM domain-containing protein</fullName>
    </recommendedName>
</protein>
<organism evidence="3 4">
    <name type="scientific">Luteimonas marina</name>
    <dbReference type="NCBI Taxonomy" id="488485"/>
    <lineage>
        <taxon>Bacteria</taxon>
        <taxon>Pseudomonadati</taxon>
        <taxon>Pseudomonadota</taxon>
        <taxon>Gammaproteobacteria</taxon>
        <taxon>Lysobacterales</taxon>
        <taxon>Lysobacteraceae</taxon>
        <taxon>Luteimonas</taxon>
    </lineage>
</organism>
<name>A0A5C5U6S5_9GAMM</name>
<sequence>MLRHWCTLPSQRRFPADSLARIAGAIAAGERRHRGEVCFAIESALGARQVLGGVDARRRADEAFGCLRVWDTAANNGVLVYVLLADHAIEIVADRGLDGRVDAAQWRAICALMEERFRAGEHERAAIAGIEAVSDLLAEHFPQDGTQPDEDELPNRPRLL</sequence>
<keyword evidence="4" id="KW-1185">Reference proteome</keyword>
<comment type="caution">
    <text evidence="3">The sequence shown here is derived from an EMBL/GenBank/DDBJ whole genome shotgun (WGS) entry which is preliminary data.</text>
</comment>
<dbReference type="AlphaFoldDB" id="A0A5C5U6S5"/>
<dbReference type="PANTHER" id="PTHR30373:SF8">
    <property type="entry name" value="BLL7265 PROTEIN"/>
    <property type="match status" value="1"/>
</dbReference>
<evidence type="ECO:0000259" key="2">
    <source>
        <dbReference type="Pfam" id="PF04536"/>
    </source>
</evidence>
<evidence type="ECO:0000256" key="1">
    <source>
        <dbReference type="SAM" id="MobiDB-lite"/>
    </source>
</evidence>
<evidence type="ECO:0000313" key="4">
    <source>
        <dbReference type="Proteomes" id="UP000319980"/>
    </source>
</evidence>